<name>A0A1H9Z4K4_9FIRM</name>
<evidence type="ECO:0000256" key="1">
    <source>
        <dbReference type="ARBA" id="ARBA00001933"/>
    </source>
</evidence>
<evidence type="ECO:0000256" key="5">
    <source>
        <dbReference type="ARBA" id="ARBA00023004"/>
    </source>
</evidence>
<sequence>METYLDNAATTKPTDKVIEAVVKSLKEMYGNPSSLHRKGIEVEKEIKKTRRLVSKALGCNEKEIVFTSGGTEANNLAIKGFVKANNRLGNHIITSKIEHKSVLSLYEDLEKSGYNITYLDVDQEGFVSLKQLQESLSDDTILVSIMHVNNEVGSIQPIKEIAEIIKEKNPKARFHVDGVQSIGKIVYCVKDLQVDSLSISGHKFHGPKGIGALYINKDTRISPIFLGGGQEFNLRSGTENVPGIFGLGEAVKELIENQENNIKTLNNLKAYLIDLIETELEDIIISSKLDDRYAPHIINVALLGVKSEIMLHSLEMDGVFVSSGSACSSKGKGYSHVLEAMQMKRSHIDSAIRISLSHFNTKEEIFFAVKRIKYHVNSLRQIIRR</sequence>
<dbReference type="PANTHER" id="PTHR11601">
    <property type="entry name" value="CYSTEINE DESULFURYLASE FAMILY MEMBER"/>
    <property type="match status" value="1"/>
</dbReference>
<dbReference type="InterPro" id="IPR015422">
    <property type="entry name" value="PyrdxlP-dep_Trfase_small"/>
</dbReference>
<organism evidence="8 9">
    <name type="scientific">Natronincola peptidivorans</name>
    <dbReference type="NCBI Taxonomy" id="426128"/>
    <lineage>
        <taxon>Bacteria</taxon>
        <taxon>Bacillati</taxon>
        <taxon>Bacillota</taxon>
        <taxon>Clostridia</taxon>
        <taxon>Peptostreptococcales</taxon>
        <taxon>Natronincolaceae</taxon>
        <taxon>Natronincola</taxon>
    </lineage>
</organism>
<gene>
    <name evidence="8" type="ORF">SAMN05660297_00540</name>
</gene>
<evidence type="ECO:0000259" key="7">
    <source>
        <dbReference type="Pfam" id="PF00266"/>
    </source>
</evidence>
<dbReference type="AlphaFoldDB" id="A0A1H9Z4K4"/>
<keyword evidence="4" id="KW-0663">Pyridoxal phosphate</keyword>
<dbReference type="EMBL" id="FOHU01000001">
    <property type="protein sequence ID" value="SES76281.1"/>
    <property type="molecule type" value="Genomic_DNA"/>
</dbReference>
<evidence type="ECO:0000256" key="4">
    <source>
        <dbReference type="ARBA" id="ARBA00022898"/>
    </source>
</evidence>
<dbReference type="GO" id="GO:0051536">
    <property type="term" value="F:iron-sulfur cluster binding"/>
    <property type="evidence" value="ECO:0007669"/>
    <property type="project" value="UniProtKB-KW"/>
</dbReference>
<dbReference type="Gene3D" id="3.40.640.10">
    <property type="entry name" value="Type I PLP-dependent aspartate aminotransferase-like (Major domain)"/>
    <property type="match status" value="1"/>
</dbReference>
<dbReference type="PIRSF" id="PIRSF005572">
    <property type="entry name" value="NifS"/>
    <property type="match status" value="1"/>
</dbReference>
<keyword evidence="5" id="KW-0408">Iron</keyword>
<dbReference type="InterPro" id="IPR016454">
    <property type="entry name" value="Cysteine_dSase"/>
</dbReference>
<dbReference type="SUPFAM" id="SSF53383">
    <property type="entry name" value="PLP-dependent transferases"/>
    <property type="match status" value="1"/>
</dbReference>
<dbReference type="InterPro" id="IPR015424">
    <property type="entry name" value="PyrdxlP-dep_Trfase"/>
</dbReference>
<evidence type="ECO:0000256" key="3">
    <source>
        <dbReference type="ARBA" id="ARBA00022723"/>
    </source>
</evidence>
<dbReference type="GO" id="GO:0031071">
    <property type="term" value="F:cysteine desulfurase activity"/>
    <property type="evidence" value="ECO:0007669"/>
    <property type="project" value="UniProtKB-ARBA"/>
</dbReference>
<dbReference type="Gene3D" id="1.10.260.50">
    <property type="match status" value="1"/>
</dbReference>
<dbReference type="Gene3D" id="3.90.1150.10">
    <property type="entry name" value="Aspartate Aminotransferase, domain 1"/>
    <property type="match status" value="1"/>
</dbReference>
<keyword evidence="9" id="KW-1185">Reference proteome</keyword>
<protein>
    <submittedName>
        <fullName evidence="8">Cysteine desulfurase</fullName>
    </submittedName>
</protein>
<dbReference type="InterPro" id="IPR015421">
    <property type="entry name" value="PyrdxlP-dep_Trfase_major"/>
</dbReference>
<dbReference type="GO" id="GO:0046872">
    <property type="term" value="F:metal ion binding"/>
    <property type="evidence" value="ECO:0007669"/>
    <property type="project" value="UniProtKB-KW"/>
</dbReference>
<dbReference type="RefSeq" id="WP_090438848.1">
    <property type="nucleotide sequence ID" value="NZ_FOHU01000001.1"/>
</dbReference>
<keyword evidence="6" id="KW-0411">Iron-sulfur</keyword>
<dbReference type="OrthoDB" id="9808002at2"/>
<evidence type="ECO:0000256" key="2">
    <source>
        <dbReference type="ARBA" id="ARBA00006490"/>
    </source>
</evidence>
<comment type="similarity">
    <text evidence="2">Belongs to the class-V pyridoxal-phosphate-dependent aminotransferase family. NifS/IscS subfamily.</text>
</comment>
<evidence type="ECO:0000256" key="6">
    <source>
        <dbReference type="ARBA" id="ARBA00023014"/>
    </source>
</evidence>
<evidence type="ECO:0000313" key="8">
    <source>
        <dbReference type="EMBL" id="SES76281.1"/>
    </source>
</evidence>
<evidence type="ECO:0000313" key="9">
    <source>
        <dbReference type="Proteomes" id="UP000199568"/>
    </source>
</evidence>
<feature type="domain" description="Aminotransferase class V" evidence="7">
    <location>
        <begin position="3"/>
        <end position="365"/>
    </location>
</feature>
<accession>A0A1H9Z4K4</accession>
<comment type="cofactor">
    <cofactor evidence="1">
        <name>pyridoxal 5'-phosphate</name>
        <dbReference type="ChEBI" id="CHEBI:597326"/>
    </cofactor>
</comment>
<dbReference type="InterPro" id="IPR000192">
    <property type="entry name" value="Aminotrans_V_dom"/>
</dbReference>
<dbReference type="FunFam" id="3.40.640.10:FF:000084">
    <property type="entry name" value="IscS-like cysteine desulfurase"/>
    <property type="match status" value="1"/>
</dbReference>
<reference evidence="8 9" key="1">
    <citation type="submission" date="2016-10" db="EMBL/GenBank/DDBJ databases">
        <authorList>
            <person name="de Groot N.N."/>
        </authorList>
    </citation>
    <scope>NUCLEOTIDE SEQUENCE [LARGE SCALE GENOMIC DNA]</scope>
    <source>
        <strain evidence="8 9">DSM 18979</strain>
    </source>
</reference>
<dbReference type="STRING" id="426128.SAMN05660297_00540"/>
<dbReference type="Proteomes" id="UP000199568">
    <property type="component" value="Unassembled WGS sequence"/>
</dbReference>
<dbReference type="Pfam" id="PF00266">
    <property type="entry name" value="Aminotran_5"/>
    <property type="match status" value="1"/>
</dbReference>
<proteinExistence type="inferred from homology"/>
<keyword evidence="3" id="KW-0479">Metal-binding</keyword>
<dbReference type="PANTHER" id="PTHR11601:SF50">
    <property type="entry name" value="CYSTEINE DESULFURASE ISCS 2-RELATED"/>
    <property type="match status" value="1"/>
</dbReference>